<keyword evidence="4" id="KW-0249">Electron transport</keyword>
<dbReference type="Proteomes" id="UP001597199">
    <property type="component" value="Unassembled WGS sequence"/>
</dbReference>
<evidence type="ECO:0000256" key="1">
    <source>
        <dbReference type="ARBA" id="ARBA00008987"/>
    </source>
</evidence>
<dbReference type="PRINTS" id="PR00421">
    <property type="entry name" value="THIOREDOXIN"/>
</dbReference>
<dbReference type="EMBL" id="JBHTOA010000015">
    <property type="protein sequence ID" value="MFD1398125.1"/>
    <property type="molecule type" value="Genomic_DNA"/>
</dbReference>
<dbReference type="InterPro" id="IPR017937">
    <property type="entry name" value="Thioredoxin_CS"/>
</dbReference>
<accession>A0ABW4BEB7</accession>
<evidence type="ECO:0000256" key="3">
    <source>
        <dbReference type="ARBA" id="ARBA00022448"/>
    </source>
</evidence>
<evidence type="ECO:0000259" key="8">
    <source>
        <dbReference type="PROSITE" id="PS51352"/>
    </source>
</evidence>
<dbReference type="InterPro" id="IPR005746">
    <property type="entry name" value="Thioredoxin"/>
</dbReference>
<dbReference type="RefSeq" id="WP_204118670.1">
    <property type="nucleotide sequence ID" value="NZ_BOLV01000006.1"/>
</dbReference>
<comment type="caution">
    <text evidence="9">The sequence shown here is derived from an EMBL/GenBank/DDBJ whole genome shotgun (WGS) entry which is preliminary data.</text>
</comment>
<sequence>MPTAVTSKTLTDRLGQGLTVVDLWAEWCAPCRILSPTLAALEQELPLKVLTLDVADDKAVAEQYHVQSIPTMLLFWDGKPVQKITGAYPKAKLAQFFQTFIEDKQHG</sequence>
<evidence type="ECO:0000256" key="4">
    <source>
        <dbReference type="ARBA" id="ARBA00022982"/>
    </source>
</evidence>
<keyword evidence="10" id="KW-1185">Reference proteome</keyword>
<evidence type="ECO:0000256" key="2">
    <source>
        <dbReference type="ARBA" id="ARBA00020570"/>
    </source>
</evidence>
<comment type="similarity">
    <text evidence="1 7">Belongs to the thioredoxin family.</text>
</comment>
<evidence type="ECO:0000256" key="5">
    <source>
        <dbReference type="ARBA" id="ARBA00023157"/>
    </source>
</evidence>
<dbReference type="InterPro" id="IPR013766">
    <property type="entry name" value="Thioredoxin_domain"/>
</dbReference>
<dbReference type="PANTHER" id="PTHR45663:SF11">
    <property type="entry name" value="GEO12009P1"/>
    <property type="match status" value="1"/>
</dbReference>
<keyword evidence="6" id="KW-0676">Redox-active center</keyword>
<reference evidence="10" key="1">
    <citation type="journal article" date="2019" name="Int. J. Syst. Evol. Microbiol.">
        <title>The Global Catalogue of Microorganisms (GCM) 10K type strain sequencing project: providing services to taxonomists for standard genome sequencing and annotation.</title>
        <authorList>
            <consortium name="The Broad Institute Genomics Platform"/>
            <consortium name="The Broad Institute Genome Sequencing Center for Infectious Disease"/>
            <person name="Wu L."/>
            <person name="Ma J."/>
        </authorList>
    </citation>
    <scope>NUCLEOTIDE SEQUENCE [LARGE SCALE GENOMIC DNA]</scope>
    <source>
        <strain evidence="10">CCM 9110</strain>
    </source>
</reference>
<dbReference type="PIRSF" id="PIRSF000077">
    <property type="entry name" value="Thioredoxin"/>
    <property type="match status" value="1"/>
</dbReference>
<dbReference type="SUPFAM" id="SSF52833">
    <property type="entry name" value="Thioredoxin-like"/>
    <property type="match status" value="1"/>
</dbReference>
<gene>
    <name evidence="9" type="ORF">ACFQ41_02245</name>
</gene>
<protein>
    <recommendedName>
        <fullName evidence="2 7">Thioredoxin</fullName>
    </recommendedName>
</protein>
<dbReference type="CDD" id="cd02947">
    <property type="entry name" value="TRX_family"/>
    <property type="match status" value="1"/>
</dbReference>
<dbReference type="InterPro" id="IPR036249">
    <property type="entry name" value="Thioredoxin-like_sf"/>
</dbReference>
<organism evidence="9 10">
    <name type="scientific">Lacticaseibacillus suilingensis</name>
    <dbReference type="NCBI Taxonomy" id="2799577"/>
    <lineage>
        <taxon>Bacteria</taxon>
        <taxon>Bacillati</taxon>
        <taxon>Bacillota</taxon>
        <taxon>Bacilli</taxon>
        <taxon>Lactobacillales</taxon>
        <taxon>Lactobacillaceae</taxon>
        <taxon>Lacticaseibacillus</taxon>
    </lineage>
</organism>
<evidence type="ECO:0000313" key="10">
    <source>
        <dbReference type="Proteomes" id="UP001597199"/>
    </source>
</evidence>
<name>A0ABW4BEB7_9LACO</name>
<feature type="domain" description="Thioredoxin" evidence="8">
    <location>
        <begin position="1"/>
        <end position="102"/>
    </location>
</feature>
<dbReference type="PROSITE" id="PS51352">
    <property type="entry name" value="THIOREDOXIN_2"/>
    <property type="match status" value="1"/>
</dbReference>
<proteinExistence type="inferred from homology"/>
<dbReference type="PANTHER" id="PTHR45663">
    <property type="entry name" value="GEO12009P1"/>
    <property type="match status" value="1"/>
</dbReference>
<evidence type="ECO:0000256" key="7">
    <source>
        <dbReference type="PIRNR" id="PIRNR000077"/>
    </source>
</evidence>
<dbReference type="PROSITE" id="PS00194">
    <property type="entry name" value="THIOREDOXIN_1"/>
    <property type="match status" value="1"/>
</dbReference>
<keyword evidence="3" id="KW-0813">Transport</keyword>
<keyword evidence="5" id="KW-1015">Disulfide bond</keyword>
<dbReference type="Gene3D" id="3.40.30.10">
    <property type="entry name" value="Glutaredoxin"/>
    <property type="match status" value="1"/>
</dbReference>
<dbReference type="Pfam" id="PF00085">
    <property type="entry name" value="Thioredoxin"/>
    <property type="match status" value="1"/>
</dbReference>
<evidence type="ECO:0000256" key="6">
    <source>
        <dbReference type="ARBA" id="ARBA00023284"/>
    </source>
</evidence>
<evidence type="ECO:0000313" key="9">
    <source>
        <dbReference type="EMBL" id="MFD1398125.1"/>
    </source>
</evidence>